<sequence length="446" mass="48984">MSSEEIGLVPDQRIQNSLSSPLVFQDDTLRFNCGAPQRRVGDPGPKTRELSGFIDEKMFALERDRFFTSPAADFRRNVYGDCSDRRDPPDTRNWNGNGSTTTPSGDESDGDDDEDEDEDDDDDDVEGDAEVEELVGVDDGNKRNSNPINDINSSNSNGSNLASVADRMSNGKAQHHSYGSGREVLKDGNLGQLVHNRRAGTNVDHQQERLGKSQNAVTIAETDYEEYYSNYLQGMEGSASMQKAIVEENGCGFSGRKDVYSSESGESLRAILSDPVTGAIMDDAVILPCGHSFGGGGIEHVIRMKSCCTCSQPVSEESISPNLSLRAAVQAFCREEESLFYRSSKKRRDRFDQGGYGDSAVMEPSRGRGVQFPFAVMDRVIIKGNKRTPQRFVGREAIVTTQCLNGWYVVKTLDNAESVKLQYRSLAKVSDDPSKPASAKIGSDWL</sequence>
<keyword evidence="2" id="KW-1185">Reference proteome</keyword>
<evidence type="ECO:0000313" key="2">
    <source>
        <dbReference type="Proteomes" id="UP000828941"/>
    </source>
</evidence>
<proteinExistence type="predicted"/>
<comment type="caution">
    <text evidence="1">The sequence shown here is derived from an EMBL/GenBank/DDBJ whole genome shotgun (WGS) entry which is preliminary data.</text>
</comment>
<evidence type="ECO:0000313" key="1">
    <source>
        <dbReference type="EMBL" id="KAI4306960.1"/>
    </source>
</evidence>
<reference evidence="1 2" key="1">
    <citation type="journal article" date="2022" name="DNA Res.">
        <title>Chromosomal-level genome assembly of the orchid tree Bauhinia variegata (Leguminosae; Cercidoideae) supports the allotetraploid origin hypothesis of Bauhinia.</title>
        <authorList>
            <person name="Zhong Y."/>
            <person name="Chen Y."/>
            <person name="Zheng D."/>
            <person name="Pang J."/>
            <person name="Liu Y."/>
            <person name="Luo S."/>
            <person name="Meng S."/>
            <person name="Qian L."/>
            <person name="Wei D."/>
            <person name="Dai S."/>
            <person name="Zhou R."/>
        </authorList>
    </citation>
    <scope>NUCLEOTIDE SEQUENCE [LARGE SCALE GENOMIC DNA]</scope>
    <source>
        <strain evidence="1">BV-YZ2020</strain>
    </source>
</reference>
<dbReference type="EMBL" id="CM039437">
    <property type="protein sequence ID" value="KAI4306960.1"/>
    <property type="molecule type" value="Genomic_DNA"/>
</dbReference>
<accession>A0ACB9LBN4</accession>
<name>A0ACB9LBN4_BAUVA</name>
<organism evidence="1 2">
    <name type="scientific">Bauhinia variegata</name>
    <name type="common">Purple orchid tree</name>
    <name type="synonym">Phanera variegata</name>
    <dbReference type="NCBI Taxonomy" id="167791"/>
    <lineage>
        <taxon>Eukaryota</taxon>
        <taxon>Viridiplantae</taxon>
        <taxon>Streptophyta</taxon>
        <taxon>Embryophyta</taxon>
        <taxon>Tracheophyta</taxon>
        <taxon>Spermatophyta</taxon>
        <taxon>Magnoliopsida</taxon>
        <taxon>eudicotyledons</taxon>
        <taxon>Gunneridae</taxon>
        <taxon>Pentapetalae</taxon>
        <taxon>rosids</taxon>
        <taxon>fabids</taxon>
        <taxon>Fabales</taxon>
        <taxon>Fabaceae</taxon>
        <taxon>Cercidoideae</taxon>
        <taxon>Cercideae</taxon>
        <taxon>Bauhiniinae</taxon>
        <taxon>Bauhinia</taxon>
    </lineage>
</organism>
<protein>
    <submittedName>
        <fullName evidence="1">Uncharacterized protein</fullName>
    </submittedName>
</protein>
<gene>
    <name evidence="1" type="ORF">L6164_030195</name>
</gene>
<dbReference type="Proteomes" id="UP000828941">
    <property type="component" value="Chromosome 12"/>
</dbReference>